<protein>
    <submittedName>
        <fullName evidence="1">295_t:CDS:1</fullName>
    </submittedName>
</protein>
<dbReference type="Proteomes" id="UP000789901">
    <property type="component" value="Unassembled WGS sequence"/>
</dbReference>
<evidence type="ECO:0000313" key="1">
    <source>
        <dbReference type="EMBL" id="CAG8803768.1"/>
    </source>
</evidence>
<proteinExistence type="predicted"/>
<comment type="caution">
    <text evidence="1">The sequence shown here is derived from an EMBL/GenBank/DDBJ whole genome shotgun (WGS) entry which is preliminary data.</text>
</comment>
<gene>
    <name evidence="1" type="ORF">GMARGA_LOCUS23719</name>
</gene>
<accession>A0ABN7VY89</accession>
<evidence type="ECO:0000313" key="2">
    <source>
        <dbReference type="Proteomes" id="UP000789901"/>
    </source>
</evidence>
<name>A0ABN7VY89_GIGMA</name>
<keyword evidence="2" id="KW-1185">Reference proteome</keyword>
<sequence>MVLKCDDLNMKETEIWKRLIKRGITQHPVLRRIRRDVTKFKQEFISEA</sequence>
<dbReference type="EMBL" id="CAJVQB010024271">
    <property type="protein sequence ID" value="CAG8803768.1"/>
    <property type="molecule type" value="Genomic_DNA"/>
</dbReference>
<reference evidence="1 2" key="1">
    <citation type="submission" date="2021-06" db="EMBL/GenBank/DDBJ databases">
        <authorList>
            <person name="Kallberg Y."/>
            <person name="Tangrot J."/>
            <person name="Rosling A."/>
        </authorList>
    </citation>
    <scope>NUCLEOTIDE SEQUENCE [LARGE SCALE GENOMIC DNA]</scope>
    <source>
        <strain evidence="1 2">120-4 pot B 10/14</strain>
    </source>
</reference>
<organism evidence="1 2">
    <name type="scientific">Gigaspora margarita</name>
    <dbReference type="NCBI Taxonomy" id="4874"/>
    <lineage>
        <taxon>Eukaryota</taxon>
        <taxon>Fungi</taxon>
        <taxon>Fungi incertae sedis</taxon>
        <taxon>Mucoromycota</taxon>
        <taxon>Glomeromycotina</taxon>
        <taxon>Glomeromycetes</taxon>
        <taxon>Diversisporales</taxon>
        <taxon>Gigasporaceae</taxon>
        <taxon>Gigaspora</taxon>
    </lineage>
</organism>